<evidence type="ECO:0000313" key="2">
    <source>
        <dbReference type="Proteomes" id="UP000609064"/>
    </source>
</evidence>
<organism evidence="1 2">
    <name type="scientific">Emticicia aquatilis</name>
    <dbReference type="NCBI Taxonomy" id="1537369"/>
    <lineage>
        <taxon>Bacteria</taxon>
        <taxon>Pseudomonadati</taxon>
        <taxon>Bacteroidota</taxon>
        <taxon>Cytophagia</taxon>
        <taxon>Cytophagales</taxon>
        <taxon>Leadbetterellaceae</taxon>
        <taxon>Emticicia</taxon>
    </lineage>
</organism>
<dbReference type="EMBL" id="BMKK01000001">
    <property type="protein sequence ID" value="GGD43200.1"/>
    <property type="molecule type" value="Genomic_DNA"/>
</dbReference>
<keyword evidence="2" id="KW-1185">Reference proteome</keyword>
<dbReference type="Gene3D" id="2.60.40.10">
    <property type="entry name" value="Immunoglobulins"/>
    <property type="match status" value="1"/>
</dbReference>
<dbReference type="Pfam" id="PF11551">
    <property type="entry name" value="Omp28"/>
    <property type="match status" value="1"/>
</dbReference>
<proteinExistence type="predicted"/>
<name>A0A916YFT9_9BACT</name>
<gene>
    <name evidence="1" type="ORF">GCM10011514_03920</name>
</gene>
<dbReference type="InterPro" id="IPR036249">
    <property type="entry name" value="Thioredoxin-like_sf"/>
</dbReference>
<dbReference type="InterPro" id="IPR013783">
    <property type="entry name" value="Ig-like_fold"/>
</dbReference>
<dbReference type="InterPro" id="IPR021615">
    <property type="entry name" value="Omp28"/>
</dbReference>
<dbReference type="Proteomes" id="UP000609064">
    <property type="component" value="Unassembled WGS sequence"/>
</dbReference>
<dbReference type="SUPFAM" id="SSF52833">
    <property type="entry name" value="Thioredoxin-like"/>
    <property type="match status" value="1"/>
</dbReference>
<reference evidence="1" key="2">
    <citation type="submission" date="2020-09" db="EMBL/GenBank/DDBJ databases">
        <authorList>
            <person name="Sun Q."/>
            <person name="Zhou Y."/>
        </authorList>
    </citation>
    <scope>NUCLEOTIDE SEQUENCE</scope>
    <source>
        <strain evidence="1">CGMCC 1.15958</strain>
    </source>
</reference>
<evidence type="ECO:0008006" key="3">
    <source>
        <dbReference type="Google" id="ProtNLM"/>
    </source>
</evidence>
<accession>A0A916YFT9</accession>
<sequence length="343" mass="38148">MIFVIISEKTYITMNKILLKAIVFVFSTFVFLQCTKETASEPEPIVITEPVSTDPNVGCTDAAATNFKSTATEDDCSCKYDYVSRVSTKTPQDFTKKVLMEEHSGTWCGWCPLAKETSNKLTINPRVISVEIHYNDEMTADKDKIFTPLKNKYGYPAWPSGMVNRRKSIVGSTYIIGESDWSVNVNDLLQTEKTAAGIAIESSLNGNDLTILSHVKVHTATDETYGLGIYLVEDKVAGFPQANYASRNSLFQKYEAYNLPTMIDNILHQNVARDAIAPLIGGLNIPSATTKNGKIYKKLFKITLPSSINVKENCQIVAFLMNQKTNEIINVQIAPVGQLKDWD</sequence>
<dbReference type="AlphaFoldDB" id="A0A916YFT9"/>
<reference evidence="1" key="1">
    <citation type="journal article" date="2014" name="Int. J. Syst. Evol. Microbiol.">
        <title>Complete genome sequence of Corynebacterium casei LMG S-19264T (=DSM 44701T), isolated from a smear-ripened cheese.</title>
        <authorList>
            <consortium name="US DOE Joint Genome Institute (JGI-PGF)"/>
            <person name="Walter F."/>
            <person name="Albersmeier A."/>
            <person name="Kalinowski J."/>
            <person name="Ruckert C."/>
        </authorList>
    </citation>
    <scope>NUCLEOTIDE SEQUENCE</scope>
    <source>
        <strain evidence="1">CGMCC 1.15958</strain>
    </source>
</reference>
<protein>
    <recommendedName>
        <fullName evidence="3">Omp28-related outer membrane protein</fullName>
    </recommendedName>
</protein>
<evidence type="ECO:0000313" key="1">
    <source>
        <dbReference type="EMBL" id="GGD43200.1"/>
    </source>
</evidence>
<comment type="caution">
    <text evidence="1">The sequence shown here is derived from an EMBL/GenBank/DDBJ whole genome shotgun (WGS) entry which is preliminary data.</text>
</comment>